<gene>
    <name evidence="4" type="ORF">CYMTET_29247</name>
</gene>
<feature type="domain" description="EF-hand" evidence="3">
    <location>
        <begin position="33"/>
        <end position="68"/>
    </location>
</feature>
<protein>
    <recommendedName>
        <fullName evidence="3">EF-hand domain-containing protein</fullName>
    </recommendedName>
</protein>
<dbReference type="Proteomes" id="UP001190700">
    <property type="component" value="Unassembled WGS sequence"/>
</dbReference>
<sequence length="195" mass="21811">MLRKWFDSMDADGSGEISADELQDPLMSTGIARNRQEVEYVVSTVDDDGSGEIGFEEFLRLLKPKYGKGEEFVDNNAILRLKEVVSDSSSKEGALSITNTVSEQRRKLLLSTITTMYHVPKSNKKDCASSLRSPRSGEPERVKMEKKLLTLECLDDVVGRLVESAERDDNPFIILPQKSVKVTANEAVGRRSRIK</sequence>
<evidence type="ECO:0000313" key="4">
    <source>
        <dbReference type="EMBL" id="KAK3261868.1"/>
    </source>
</evidence>
<dbReference type="SMART" id="SM00054">
    <property type="entry name" value="EFh"/>
    <property type="match status" value="2"/>
</dbReference>
<dbReference type="EMBL" id="LGRX02016590">
    <property type="protein sequence ID" value="KAK3261868.1"/>
    <property type="molecule type" value="Genomic_DNA"/>
</dbReference>
<dbReference type="InterPro" id="IPR018247">
    <property type="entry name" value="EF_Hand_1_Ca_BS"/>
</dbReference>
<dbReference type="Gene3D" id="1.10.238.10">
    <property type="entry name" value="EF-hand"/>
    <property type="match status" value="1"/>
</dbReference>
<keyword evidence="5" id="KW-1185">Reference proteome</keyword>
<evidence type="ECO:0000256" key="2">
    <source>
        <dbReference type="SAM" id="MobiDB-lite"/>
    </source>
</evidence>
<feature type="region of interest" description="Disordered" evidence="2">
    <location>
        <begin position="1"/>
        <end position="20"/>
    </location>
</feature>
<dbReference type="InterPro" id="IPR011992">
    <property type="entry name" value="EF-hand-dom_pair"/>
</dbReference>
<feature type="region of interest" description="Disordered" evidence="2">
    <location>
        <begin position="123"/>
        <end position="142"/>
    </location>
</feature>
<organism evidence="4 5">
    <name type="scientific">Cymbomonas tetramitiformis</name>
    <dbReference type="NCBI Taxonomy" id="36881"/>
    <lineage>
        <taxon>Eukaryota</taxon>
        <taxon>Viridiplantae</taxon>
        <taxon>Chlorophyta</taxon>
        <taxon>Pyramimonadophyceae</taxon>
        <taxon>Pyramimonadales</taxon>
        <taxon>Pyramimonadaceae</taxon>
        <taxon>Cymbomonas</taxon>
    </lineage>
</organism>
<accession>A0AAE0FLM4</accession>
<evidence type="ECO:0000259" key="3">
    <source>
        <dbReference type="PROSITE" id="PS50222"/>
    </source>
</evidence>
<dbReference type="Pfam" id="PF13499">
    <property type="entry name" value="EF-hand_7"/>
    <property type="match status" value="1"/>
</dbReference>
<dbReference type="GO" id="GO:0005509">
    <property type="term" value="F:calcium ion binding"/>
    <property type="evidence" value="ECO:0007669"/>
    <property type="project" value="InterPro"/>
</dbReference>
<evidence type="ECO:0000313" key="5">
    <source>
        <dbReference type="Proteomes" id="UP001190700"/>
    </source>
</evidence>
<dbReference type="AlphaFoldDB" id="A0AAE0FLM4"/>
<comment type="caution">
    <text evidence="4">The sequence shown here is derived from an EMBL/GenBank/DDBJ whole genome shotgun (WGS) entry which is preliminary data.</text>
</comment>
<keyword evidence="1" id="KW-0106">Calcium</keyword>
<dbReference type="PROSITE" id="PS00018">
    <property type="entry name" value="EF_HAND_1"/>
    <property type="match status" value="2"/>
</dbReference>
<evidence type="ECO:0000256" key="1">
    <source>
        <dbReference type="ARBA" id="ARBA00022837"/>
    </source>
</evidence>
<name>A0AAE0FLM4_9CHLO</name>
<feature type="domain" description="EF-hand" evidence="3">
    <location>
        <begin position="1"/>
        <end position="32"/>
    </location>
</feature>
<proteinExistence type="predicted"/>
<reference evidence="4 5" key="1">
    <citation type="journal article" date="2015" name="Genome Biol. Evol.">
        <title>Comparative Genomics of a Bacterivorous Green Alga Reveals Evolutionary Causalities and Consequences of Phago-Mixotrophic Mode of Nutrition.</title>
        <authorList>
            <person name="Burns J.A."/>
            <person name="Paasch A."/>
            <person name="Narechania A."/>
            <person name="Kim E."/>
        </authorList>
    </citation>
    <scope>NUCLEOTIDE SEQUENCE [LARGE SCALE GENOMIC DNA]</scope>
    <source>
        <strain evidence="4 5">PLY_AMNH</strain>
    </source>
</reference>
<dbReference type="InterPro" id="IPR002048">
    <property type="entry name" value="EF_hand_dom"/>
</dbReference>
<dbReference type="SUPFAM" id="SSF47473">
    <property type="entry name" value="EF-hand"/>
    <property type="match status" value="1"/>
</dbReference>
<dbReference type="PROSITE" id="PS50222">
    <property type="entry name" value="EF_HAND_2"/>
    <property type="match status" value="2"/>
</dbReference>